<feature type="compositionally biased region" description="Basic and acidic residues" evidence="1">
    <location>
        <begin position="84"/>
        <end position="99"/>
    </location>
</feature>
<evidence type="ECO:0000313" key="2">
    <source>
        <dbReference type="EMBL" id="GFQ06154.1"/>
    </source>
</evidence>
<dbReference type="AlphaFoldDB" id="A0A830DDU4"/>
<accession>A0A830DDU4</accession>
<keyword evidence="3" id="KW-1185">Reference proteome</keyword>
<evidence type="ECO:0000256" key="1">
    <source>
        <dbReference type="SAM" id="MobiDB-lite"/>
    </source>
</evidence>
<organism evidence="2 3">
    <name type="scientific">Phtheirospermum japonicum</name>
    <dbReference type="NCBI Taxonomy" id="374723"/>
    <lineage>
        <taxon>Eukaryota</taxon>
        <taxon>Viridiplantae</taxon>
        <taxon>Streptophyta</taxon>
        <taxon>Embryophyta</taxon>
        <taxon>Tracheophyta</taxon>
        <taxon>Spermatophyta</taxon>
        <taxon>Magnoliopsida</taxon>
        <taxon>eudicotyledons</taxon>
        <taxon>Gunneridae</taxon>
        <taxon>Pentapetalae</taxon>
        <taxon>asterids</taxon>
        <taxon>lamiids</taxon>
        <taxon>Lamiales</taxon>
        <taxon>Orobanchaceae</taxon>
        <taxon>Orobanchaceae incertae sedis</taxon>
        <taxon>Phtheirospermum</taxon>
    </lineage>
</organism>
<feature type="region of interest" description="Disordered" evidence="1">
    <location>
        <begin position="81"/>
        <end position="123"/>
    </location>
</feature>
<reference evidence="2" key="1">
    <citation type="submission" date="2020-07" db="EMBL/GenBank/DDBJ databases">
        <title>Ethylene signaling mediates host invasion by parasitic plants.</title>
        <authorList>
            <person name="Yoshida S."/>
        </authorList>
    </citation>
    <scope>NUCLEOTIDE SEQUENCE</scope>
    <source>
        <strain evidence="2">Okayama</strain>
    </source>
</reference>
<protein>
    <submittedName>
        <fullName evidence="2">Uncharacterized protein</fullName>
    </submittedName>
</protein>
<evidence type="ECO:0000313" key="3">
    <source>
        <dbReference type="Proteomes" id="UP000653305"/>
    </source>
</evidence>
<dbReference type="Proteomes" id="UP000653305">
    <property type="component" value="Unassembled WGS sequence"/>
</dbReference>
<comment type="caution">
    <text evidence="2">The sequence shown here is derived from an EMBL/GenBank/DDBJ whole genome shotgun (WGS) entry which is preliminary data.</text>
</comment>
<gene>
    <name evidence="2" type="ORF">PHJA_002759400</name>
</gene>
<dbReference type="EMBL" id="BMAC01001172">
    <property type="protein sequence ID" value="GFQ06154.1"/>
    <property type="molecule type" value="Genomic_DNA"/>
</dbReference>
<proteinExistence type="predicted"/>
<name>A0A830DDU4_9LAMI</name>
<sequence>MELLKFIIDPEPDVHVSKNGESEARNGNVSGRIEAYDCLAGGNNFADVIQAKRGRFGDVPASKMTKLLKLGNLEFNGSKPIEAPIKDVQNERNKDKLEDTNGDGDMSNSSSDSEDEDRGPRRNVSFNLREAVITQGERSWTFEVRTEEGCREFLEKLDVCEGMLVKLRSYFALPASDLARDGVG</sequence>